<evidence type="ECO:0000313" key="3">
    <source>
        <dbReference type="Proteomes" id="UP000821866"/>
    </source>
</evidence>
<dbReference type="SUPFAM" id="SSF52047">
    <property type="entry name" value="RNI-like"/>
    <property type="match status" value="2"/>
</dbReference>
<reference evidence="2" key="2">
    <citation type="submission" date="2021-09" db="EMBL/GenBank/DDBJ databases">
        <authorList>
            <person name="Jia N."/>
            <person name="Wang J."/>
            <person name="Shi W."/>
            <person name="Du L."/>
            <person name="Sun Y."/>
            <person name="Zhan W."/>
            <person name="Jiang J."/>
            <person name="Wang Q."/>
            <person name="Zhang B."/>
            <person name="Ji P."/>
            <person name="Sakyi L.B."/>
            <person name="Cui X."/>
            <person name="Yuan T."/>
            <person name="Jiang B."/>
            <person name="Yang W."/>
            <person name="Lam T.T.-Y."/>
            <person name="Chang Q."/>
            <person name="Ding S."/>
            <person name="Wang X."/>
            <person name="Zhu J."/>
            <person name="Ruan X."/>
            <person name="Zhao L."/>
            <person name="Wei J."/>
            <person name="Que T."/>
            <person name="Du C."/>
            <person name="Cheng J."/>
            <person name="Dai P."/>
            <person name="Han X."/>
            <person name="Huang E."/>
            <person name="Gao Y."/>
            <person name="Liu J."/>
            <person name="Shao H."/>
            <person name="Ye R."/>
            <person name="Li L."/>
            <person name="Wei W."/>
            <person name="Wang X."/>
            <person name="Wang C."/>
            <person name="Huo Q."/>
            <person name="Li W."/>
            <person name="Guo W."/>
            <person name="Chen H."/>
            <person name="Chen S."/>
            <person name="Zhou L."/>
            <person name="Zhou L."/>
            <person name="Ni X."/>
            <person name="Tian J."/>
            <person name="Zhou Y."/>
            <person name="Sheng Y."/>
            <person name="Liu T."/>
            <person name="Pan Y."/>
            <person name="Xia L."/>
            <person name="Li J."/>
            <person name="Zhao F."/>
            <person name="Cao W."/>
        </authorList>
    </citation>
    <scope>NUCLEOTIDE SEQUENCE</scope>
    <source>
        <strain evidence="2">Rmic-2018</strain>
        <tissue evidence="2">Larvae</tissue>
    </source>
</reference>
<protein>
    <recommendedName>
        <fullName evidence="4">Nlr family card domain protein</fullName>
    </recommendedName>
</protein>
<name>A0A9J6EUJ2_RHIMP</name>
<organism evidence="2 3">
    <name type="scientific">Rhipicephalus microplus</name>
    <name type="common">Cattle tick</name>
    <name type="synonym">Boophilus microplus</name>
    <dbReference type="NCBI Taxonomy" id="6941"/>
    <lineage>
        <taxon>Eukaryota</taxon>
        <taxon>Metazoa</taxon>
        <taxon>Ecdysozoa</taxon>
        <taxon>Arthropoda</taxon>
        <taxon>Chelicerata</taxon>
        <taxon>Arachnida</taxon>
        <taxon>Acari</taxon>
        <taxon>Parasitiformes</taxon>
        <taxon>Ixodida</taxon>
        <taxon>Ixodoidea</taxon>
        <taxon>Ixodidae</taxon>
        <taxon>Rhipicephalinae</taxon>
        <taxon>Rhipicephalus</taxon>
        <taxon>Boophilus</taxon>
    </lineage>
</organism>
<dbReference type="EMBL" id="JABSTU010000002">
    <property type="protein sequence ID" value="KAH8037768.1"/>
    <property type="molecule type" value="Genomic_DNA"/>
</dbReference>
<sequence>MDLAESVFIKSHRIDLIPCTSREGHLCHIFGDISLMNQGLWWFNIELRELEPGRLSLVHSDEAYGGVCTRDSFVRKEVQEVVKLLGHLLTFHQCVSSVVITRLIFDYCPQLICDALRKNASLTELKLYALDTTTSLERSITAALLNLKHLQKLEVKHFVLQRPFIDGLSEFLASTQSLTTFDVAHQFWDSEDDAVAFVQALRRNQSITTLSLDVTLIGTQEPYWRPGMLISHKYVILLADYLYGNKTLRTLTLRGSFGGRFTDVARPVVMGLVKNNTITNLSLFLLPLEDEDIELITWLLSENQTLKSFKMFRCDLPVSSSRFYSNLLTLLGNKTFERLTLDLPWSGKSDRWSLFRTLGSNPSFKKVTFERWRDSAVSRLLRDNGVQKSFFIGTHCVLQNTEDALTECKDLSSVIVMSESFDRFEQLLTTLSQLPSCSHVTSLCLALLPAHFRGTAGCLISECITGMIALRNLELSIDGTGVGDAFIKARREVAQALSENKTICTLRLYGSWFGRTETEMLADTVQSSRTLCELYLFPCHHIDIITLMQKLVLNISSNYSLLVMRLRAQCAGNDVRFTVSDVIRRNCTLVMRAAHFVCGERLKYCAEAAEMVHWTPGLVDRVQKLASVDENEAVCRIKTSLKSFCELNDFMRLAGVVKYGVTCHSRDDGQKQLVDIGRDCWLCIREYLKVSDILDER</sequence>
<dbReference type="Proteomes" id="UP000821866">
    <property type="component" value="Chromosome 10"/>
</dbReference>
<gene>
    <name evidence="2" type="ORF">HPB51_017268</name>
</gene>
<dbReference type="VEuPathDB" id="VectorBase:LOC119169691"/>
<dbReference type="Gene3D" id="3.80.10.10">
    <property type="entry name" value="Ribonuclease Inhibitor"/>
    <property type="match status" value="3"/>
</dbReference>
<dbReference type="AlphaFoldDB" id="A0A9J6EUJ2"/>
<keyword evidence="3" id="KW-1185">Reference proteome</keyword>
<reference evidence="2" key="1">
    <citation type="journal article" date="2020" name="Cell">
        <title>Large-Scale Comparative Analyses of Tick Genomes Elucidate Their Genetic Diversity and Vector Capacities.</title>
        <authorList>
            <consortium name="Tick Genome and Microbiome Consortium (TIGMIC)"/>
            <person name="Jia N."/>
            <person name="Wang J."/>
            <person name="Shi W."/>
            <person name="Du L."/>
            <person name="Sun Y."/>
            <person name="Zhan W."/>
            <person name="Jiang J.F."/>
            <person name="Wang Q."/>
            <person name="Zhang B."/>
            <person name="Ji P."/>
            <person name="Bell-Sakyi L."/>
            <person name="Cui X.M."/>
            <person name="Yuan T.T."/>
            <person name="Jiang B.G."/>
            <person name="Yang W.F."/>
            <person name="Lam T.T."/>
            <person name="Chang Q.C."/>
            <person name="Ding S.J."/>
            <person name="Wang X.J."/>
            <person name="Zhu J.G."/>
            <person name="Ruan X.D."/>
            <person name="Zhao L."/>
            <person name="Wei J.T."/>
            <person name="Ye R.Z."/>
            <person name="Que T.C."/>
            <person name="Du C.H."/>
            <person name="Zhou Y.H."/>
            <person name="Cheng J.X."/>
            <person name="Dai P.F."/>
            <person name="Guo W.B."/>
            <person name="Han X.H."/>
            <person name="Huang E.J."/>
            <person name="Li L.F."/>
            <person name="Wei W."/>
            <person name="Gao Y.C."/>
            <person name="Liu J.Z."/>
            <person name="Shao H.Z."/>
            <person name="Wang X."/>
            <person name="Wang C.C."/>
            <person name="Yang T.C."/>
            <person name="Huo Q.B."/>
            <person name="Li W."/>
            <person name="Chen H.Y."/>
            <person name="Chen S.E."/>
            <person name="Zhou L.G."/>
            <person name="Ni X.B."/>
            <person name="Tian J.H."/>
            <person name="Sheng Y."/>
            <person name="Liu T."/>
            <person name="Pan Y.S."/>
            <person name="Xia L.Y."/>
            <person name="Li J."/>
            <person name="Zhao F."/>
            <person name="Cao W.C."/>
        </authorList>
    </citation>
    <scope>NUCLEOTIDE SEQUENCE</scope>
    <source>
        <strain evidence="2">Rmic-2018</strain>
    </source>
</reference>
<keyword evidence="1" id="KW-0677">Repeat</keyword>
<evidence type="ECO:0008006" key="4">
    <source>
        <dbReference type="Google" id="ProtNLM"/>
    </source>
</evidence>
<dbReference type="InterPro" id="IPR032675">
    <property type="entry name" value="LRR_dom_sf"/>
</dbReference>
<dbReference type="PANTHER" id="PTHR24111:SF0">
    <property type="entry name" value="LEUCINE-RICH REPEAT-CONTAINING PROTEIN"/>
    <property type="match status" value="1"/>
</dbReference>
<evidence type="ECO:0000313" key="2">
    <source>
        <dbReference type="EMBL" id="KAH8037768.1"/>
    </source>
</evidence>
<dbReference type="InterPro" id="IPR052201">
    <property type="entry name" value="LRR-containing_regulator"/>
</dbReference>
<accession>A0A9J6EUJ2</accession>
<comment type="caution">
    <text evidence="2">The sequence shown here is derived from an EMBL/GenBank/DDBJ whole genome shotgun (WGS) entry which is preliminary data.</text>
</comment>
<proteinExistence type="predicted"/>
<dbReference type="PANTHER" id="PTHR24111">
    <property type="entry name" value="LEUCINE-RICH REPEAT-CONTAINING PROTEIN 34"/>
    <property type="match status" value="1"/>
</dbReference>
<evidence type="ECO:0000256" key="1">
    <source>
        <dbReference type="ARBA" id="ARBA00022737"/>
    </source>
</evidence>